<evidence type="ECO:0000259" key="13">
    <source>
        <dbReference type="PROSITE" id="PS50055"/>
    </source>
</evidence>
<reference evidence="15" key="1">
    <citation type="journal article" date="2016" name="Sci. Rep.">
        <title>?-Arrestin 1's Interaction with TC45 Attenuates Stat signaling by dephosphorylating Stat to inhibit antimicrobial peptide expression.</title>
        <authorList>
            <person name="Sun J.J."/>
            <person name="Yang H.T."/>
            <person name="Niu G.J."/>
            <person name="Feng X.W."/>
            <person name="Lan J.F."/>
            <person name="Zhao X.F."/>
            <person name="Wang J.X."/>
        </authorList>
    </citation>
    <scope>NUCLEOTIDE SEQUENCE</scope>
</reference>
<evidence type="ECO:0000313" key="15">
    <source>
        <dbReference type="EMBL" id="AOZ86849.1"/>
    </source>
</evidence>
<dbReference type="PANTHER" id="PTHR46047:SF3">
    <property type="entry name" value="TYROSINE-PROTEIN PHOSPHATASE NON-RECEPTOR TYPE 61F"/>
    <property type="match status" value="1"/>
</dbReference>
<dbReference type="SUPFAM" id="SSF52799">
    <property type="entry name" value="(Phosphotyrosine protein) phosphatases II"/>
    <property type="match status" value="1"/>
</dbReference>
<dbReference type="PANTHER" id="PTHR46047">
    <property type="entry name" value="TYROSINE-PROTEIN PHOSPHATASE NON-RECEPTOR TYPE 61F"/>
    <property type="match status" value="1"/>
</dbReference>
<comment type="subcellular location">
    <subcellularLocation>
        <location evidence="2">Endomembrane system</location>
    </subcellularLocation>
    <subcellularLocation>
        <location evidence="1">Endoplasmic reticulum</location>
    </subcellularLocation>
</comment>
<feature type="binding site" evidence="11">
    <location>
        <position position="193"/>
    </location>
    <ligand>
        <name>substrate</name>
    </ligand>
</feature>
<feature type="compositionally biased region" description="Basic and acidic residues" evidence="12">
    <location>
        <begin position="419"/>
        <end position="444"/>
    </location>
</feature>
<dbReference type="Gene3D" id="3.90.190.10">
    <property type="entry name" value="Protein tyrosine phosphatase superfamily"/>
    <property type="match status" value="1"/>
</dbReference>
<feature type="active site" description="Phosphocysteine intermediate" evidence="10">
    <location>
        <position position="227"/>
    </location>
</feature>
<dbReference type="AlphaFoldDB" id="A0A1I9U0R4"/>
<dbReference type="GO" id="GO:0005783">
    <property type="term" value="C:endoplasmic reticulum"/>
    <property type="evidence" value="ECO:0007669"/>
    <property type="project" value="UniProtKB-SubCell"/>
</dbReference>
<dbReference type="InterPro" id="IPR016130">
    <property type="entry name" value="Tyr_Pase_AS"/>
</dbReference>
<dbReference type="GO" id="GO:0005634">
    <property type="term" value="C:nucleus"/>
    <property type="evidence" value="ECO:0007669"/>
    <property type="project" value="TreeGrafter"/>
</dbReference>
<evidence type="ECO:0000256" key="4">
    <source>
        <dbReference type="ARBA" id="ARBA00013064"/>
    </source>
</evidence>
<feature type="domain" description="Tyrosine specific protein phosphatases" evidence="14">
    <location>
        <begin position="204"/>
        <end position="281"/>
    </location>
</feature>
<dbReference type="CTD" id="38160"/>
<dbReference type="PRINTS" id="PR00700">
    <property type="entry name" value="PRTYPHPHTASE"/>
</dbReference>
<protein>
    <recommendedName>
        <fullName evidence="4">protein-tyrosine-phosphatase</fullName>
        <ecNumber evidence="4">3.1.3.48</ecNumber>
    </recommendedName>
</protein>
<organism evidence="15">
    <name type="scientific">Penaeus japonicus</name>
    <name type="common">Kuruma prawn</name>
    <name type="synonym">Marsupenaeus japonicus</name>
    <dbReference type="NCBI Taxonomy" id="27405"/>
    <lineage>
        <taxon>Eukaryota</taxon>
        <taxon>Metazoa</taxon>
        <taxon>Ecdysozoa</taxon>
        <taxon>Arthropoda</taxon>
        <taxon>Crustacea</taxon>
        <taxon>Multicrustacea</taxon>
        <taxon>Malacostraca</taxon>
        <taxon>Eumalacostraca</taxon>
        <taxon>Eucarida</taxon>
        <taxon>Decapoda</taxon>
        <taxon>Dendrobranchiata</taxon>
        <taxon>Penaeoidea</taxon>
        <taxon>Penaeidae</taxon>
        <taxon>Penaeus</taxon>
    </lineage>
</organism>
<evidence type="ECO:0000256" key="8">
    <source>
        <dbReference type="ARBA" id="ARBA00022912"/>
    </source>
</evidence>
<dbReference type="GO" id="GO:0070373">
    <property type="term" value="P:negative regulation of ERK1 and ERK2 cascade"/>
    <property type="evidence" value="ECO:0007669"/>
    <property type="project" value="TreeGrafter"/>
</dbReference>
<dbReference type="PROSITE" id="PS00383">
    <property type="entry name" value="TYR_PHOSPHATASE_1"/>
    <property type="match status" value="1"/>
</dbReference>
<dbReference type="PIRSF" id="PIRSF000926">
    <property type="entry name" value="Tyr-Ptase_nr1"/>
    <property type="match status" value="1"/>
</dbReference>
<dbReference type="EMBL" id="KX358404">
    <property type="protein sequence ID" value="AOZ86849.1"/>
    <property type="molecule type" value="mRNA"/>
</dbReference>
<evidence type="ECO:0000256" key="10">
    <source>
        <dbReference type="PIRSR" id="PIRSR000926-1"/>
    </source>
</evidence>
<proteinExistence type="evidence at transcript level"/>
<dbReference type="InterPro" id="IPR029021">
    <property type="entry name" value="Prot-tyrosine_phosphatase-like"/>
</dbReference>
<dbReference type="RefSeq" id="XP_042870525.1">
    <property type="nucleotide sequence ID" value="XM_043014591.1"/>
</dbReference>
<dbReference type="SMART" id="SM00194">
    <property type="entry name" value="PTPc"/>
    <property type="match status" value="1"/>
</dbReference>
<dbReference type="InterPro" id="IPR000387">
    <property type="entry name" value="Tyr_Pase_dom"/>
</dbReference>
<dbReference type="PROSITE" id="PS50055">
    <property type="entry name" value="TYR_PHOSPHATASE_PTP"/>
    <property type="match status" value="1"/>
</dbReference>
<feature type="compositionally biased region" description="Acidic residues" evidence="12">
    <location>
        <begin position="350"/>
        <end position="367"/>
    </location>
</feature>
<feature type="domain" description="Tyrosine-protein phosphatase" evidence="13">
    <location>
        <begin position="10"/>
        <end position="290"/>
    </location>
</feature>
<evidence type="ECO:0000259" key="14">
    <source>
        <dbReference type="PROSITE" id="PS50056"/>
    </source>
</evidence>
<evidence type="ECO:0000256" key="7">
    <source>
        <dbReference type="ARBA" id="ARBA00022824"/>
    </source>
</evidence>
<evidence type="ECO:0000256" key="11">
    <source>
        <dbReference type="PIRSR" id="PIRSR000926-2"/>
    </source>
</evidence>
<dbReference type="SMART" id="SM00404">
    <property type="entry name" value="PTPc_motif"/>
    <property type="match status" value="1"/>
</dbReference>
<evidence type="ECO:0000256" key="1">
    <source>
        <dbReference type="ARBA" id="ARBA00004240"/>
    </source>
</evidence>
<dbReference type="InterPro" id="IPR012265">
    <property type="entry name" value="Ptpn1/Ptpn2"/>
</dbReference>
<keyword evidence="9" id="KW-0472">Membrane</keyword>
<feature type="binding site" evidence="11">
    <location>
        <begin position="227"/>
        <end position="233"/>
    </location>
    <ligand>
        <name>substrate</name>
    </ligand>
</feature>
<dbReference type="OrthoDB" id="9450131at2759"/>
<evidence type="ECO:0000256" key="5">
    <source>
        <dbReference type="ARBA" id="ARBA00022553"/>
    </source>
</evidence>
<name>A0A1I9U0R4_PENJP</name>
<keyword evidence="8" id="KW-0904">Protein phosphatase</keyword>
<keyword evidence="5" id="KW-0597">Phosphoprotein</keyword>
<evidence type="ECO:0000256" key="12">
    <source>
        <dbReference type="SAM" id="MobiDB-lite"/>
    </source>
</evidence>
<keyword evidence="7" id="KW-0256">Endoplasmic reticulum</keyword>
<keyword evidence="15" id="KW-0675">Receptor</keyword>
<dbReference type="InterPro" id="IPR051985">
    <property type="entry name" value="NR_tyrosine_phosphatase"/>
</dbReference>
<dbReference type="InterPro" id="IPR003595">
    <property type="entry name" value="Tyr_Pase_cat"/>
</dbReference>
<reference evidence="15" key="2">
    <citation type="submission" date="2016-06" db="EMBL/GenBank/DDBJ databases">
        <authorList>
            <person name="Kjaerup R.B."/>
            <person name="Dalgaard T.S."/>
            <person name="Juul-Madsen H.R."/>
        </authorList>
    </citation>
    <scope>NUCLEOTIDE SEQUENCE</scope>
</reference>
<evidence type="ECO:0000256" key="6">
    <source>
        <dbReference type="ARBA" id="ARBA00022801"/>
    </source>
</evidence>
<feature type="compositionally biased region" description="Polar residues" evidence="12">
    <location>
        <begin position="326"/>
        <end position="348"/>
    </location>
</feature>
<feature type="binding site" evidence="11">
    <location>
        <position position="275"/>
    </location>
    <ligand>
        <name>substrate</name>
    </ligand>
</feature>
<dbReference type="PROSITE" id="PS50056">
    <property type="entry name" value="TYR_PHOSPHATASE_2"/>
    <property type="match status" value="1"/>
</dbReference>
<dbReference type="Pfam" id="PF00102">
    <property type="entry name" value="Y_phosphatase"/>
    <property type="match status" value="1"/>
</dbReference>
<accession>A0A1I9U0R4</accession>
<evidence type="ECO:0000256" key="9">
    <source>
        <dbReference type="ARBA" id="ARBA00023136"/>
    </source>
</evidence>
<evidence type="ECO:0000256" key="3">
    <source>
        <dbReference type="ARBA" id="ARBA00009701"/>
    </source>
</evidence>
<sequence>MMDPSHIEAIEREYKQIEDNEAWSQVYQKIRSEGSYDLPCTEAKKTVNRNLNRYRDVLPYDHSRIKLSGTNTNYINASLVQVESVGRSYILTQGPLAQTTPHFWRMVWQDKVKGIIMLNKIIEKNQIKCHQYWPLGESDGGEDTMMITPVGLKVELMSVSRHSHYNYSTLRLVDMNSGDSQLILHFHYTTWPDFSVPQSPEAFYKFLSVVRASGVLEPDVGPAVVHCSAGIGRSGTFCLVDSVLMMLSRGLCDSGQGKVLEVLLDMRRQRMGLIQTPDQLKFSYQAIIYGAHKLNEMNGKDPVEESSSEEPSLADDLPPQPPPRTDSLTRSMIESQLAQELQEGQGTDTAPEDDDDEDDEEFEDEDKDAPARPLPAEPPTDGSGPETSPLPSPVDDTPNDVRRRKRRERMEATAAKVKTMVDKQRANEHWQEKKRPSTDEDTPAKRPRVQK</sequence>
<keyword evidence="6" id="KW-0378">Hydrolase</keyword>
<comment type="similarity">
    <text evidence="3">Belongs to the protein-tyrosine phosphatase family. Non-receptor class 1 subfamily.</text>
</comment>
<feature type="region of interest" description="Disordered" evidence="12">
    <location>
        <begin position="298"/>
        <end position="451"/>
    </location>
</feature>
<evidence type="ECO:0000256" key="2">
    <source>
        <dbReference type="ARBA" id="ARBA00004308"/>
    </source>
</evidence>
<dbReference type="EC" id="3.1.3.48" evidence="4"/>
<dbReference type="GeneID" id="122252233"/>
<dbReference type="GO" id="GO:0048666">
    <property type="term" value="P:neuron development"/>
    <property type="evidence" value="ECO:0007669"/>
    <property type="project" value="UniProtKB-ARBA"/>
</dbReference>
<dbReference type="GO" id="GO:0046426">
    <property type="term" value="P:negative regulation of receptor signaling pathway via JAK-STAT"/>
    <property type="evidence" value="ECO:0007669"/>
    <property type="project" value="TreeGrafter"/>
</dbReference>
<dbReference type="GO" id="GO:0004726">
    <property type="term" value="F:non-membrane spanning protein tyrosine phosphatase activity"/>
    <property type="evidence" value="ECO:0007669"/>
    <property type="project" value="TreeGrafter"/>
</dbReference>
<dbReference type="InterPro" id="IPR000242">
    <property type="entry name" value="PTP_cat"/>
</dbReference>
<dbReference type="GO" id="GO:0019901">
    <property type="term" value="F:protein kinase binding"/>
    <property type="evidence" value="ECO:0007669"/>
    <property type="project" value="TreeGrafter"/>
</dbReference>